<dbReference type="GO" id="GO:0010181">
    <property type="term" value="F:FMN binding"/>
    <property type="evidence" value="ECO:0007669"/>
    <property type="project" value="TreeGrafter"/>
</dbReference>
<comment type="function">
    <text evidence="14">This enzyme catalyzes the 6-electron reduction of sulfite to sulfide. This is one of several activities required for the biosynthesis of L-cysteine from sulfate.</text>
</comment>
<feature type="compositionally biased region" description="Low complexity" evidence="15">
    <location>
        <begin position="957"/>
        <end position="977"/>
    </location>
</feature>
<dbReference type="GO" id="GO:0003958">
    <property type="term" value="F:NADPH-hemoprotein reductase activity"/>
    <property type="evidence" value="ECO:0007669"/>
    <property type="project" value="UniProtKB-EC"/>
</dbReference>
<proteinExistence type="predicted"/>
<dbReference type="Gene3D" id="3.40.50.80">
    <property type="entry name" value="Nucleotide-binding domain of ferredoxin-NADP reductase (FNR) module"/>
    <property type="match status" value="1"/>
</dbReference>
<dbReference type="SUPFAM" id="SSF63380">
    <property type="entry name" value="Riboflavin synthase domain-like"/>
    <property type="match status" value="1"/>
</dbReference>
<feature type="compositionally biased region" description="Low complexity" evidence="15">
    <location>
        <begin position="1031"/>
        <end position="1044"/>
    </location>
</feature>
<dbReference type="GO" id="GO:0004783">
    <property type="term" value="F:sulfite reductase (NADPH) activity"/>
    <property type="evidence" value="ECO:0007669"/>
    <property type="project" value="UniProtKB-EC"/>
</dbReference>
<dbReference type="RefSeq" id="XP_002847279.1">
    <property type="nucleotide sequence ID" value="XM_002847233.1"/>
</dbReference>
<evidence type="ECO:0000256" key="10">
    <source>
        <dbReference type="ARBA" id="ARBA00022982"/>
    </source>
</evidence>
<dbReference type="VEuPathDB" id="FungiDB:MCYG_05016"/>
<dbReference type="InterPro" id="IPR023173">
    <property type="entry name" value="NADPH_Cyt_P450_Rdtase_alpha"/>
</dbReference>
<dbReference type="PROSITE" id="PS51384">
    <property type="entry name" value="FAD_FR"/>
    <property type="match status" value="1"/>
</dbReference>
<evidence type="ECO:0000256" key="4">
    <source>
        <dbReference type="ARBA" id="ARBA00012604"/>
    </source>
</evidence>
<comment type="cofactor">
    <cofactor evidence="2">
        <name>FAD</name>
        <dbReference type="ChEBI" id="CHEBI:57692"/>
    </cofactor>
</comment>
<dbReference type="SUPFAM" id="SSF52922">
    <property type="entry name" value="TK C-terminal domain-like"/>
    <property type="match status" value="1"/>
</dbReference>
<keyword evidence="11" id="KW-0560">Oxidoreductase</keyword>
<dbReference type="CDD" id="cd06207">
    <property type="entry name" value="CyPoR_like"/>
    <property type="match status" value="1"/>
</dbReference>
<dbReference type="Pfam" id="PF00175">
    <property type="entry name" value="NAD_binding_1"/>
    <property type="match status" value="1"/>
</dbReference>
<comment type="catalytic activity">
    <reaction evidence="13">
        <text>hydrogen sulfide + 3 NADP(+) + 3 H2O = sulfite + 3 NADPH + 4 H(+)</text>
        <dbReference type="Rhea" id="RHEA:13801"/>
        <dbReference type="ChEBI" id="CHEBI:15377"/>
        <dbReference type="ChEBI" id="CHEBI:15378"/>
        <dbReference type="ChEBI" id="CHEBI:17359"/>
        <dbReference type="ChEBI" id="CHEBI:29919"/>
        <dbReference type="ChEBI" id="CHEBI:57783"/>
        <dbReference type="ChEBI" id="CHEBI:58349"/>
        <dbReference type="EC" id="1.8.1.2"/>
    </reaction>
</comment>
<evidence type="ECO:0000313" key="17">
    <source>
        <dbReference type="EMBL" id="EEQ32197.1"/>
    </source>
</evidence>
<gene>
    <name evidence="17" type="ORF">MCYG_05016</name>
</gene>
<feature type="region of interest" description="Disordered" evidence="15">
    <location>
        <begin position="47"/>
        <end position="108"/>
    </location>
</feature>
<feature type="region of interest" description="Disordered" evidence="15">
    <location>
        <begin position="942"/>
        <end position="979"/>
    </location>
</feature>
<evidence type="ECO:0000256" key="11">
    <source>
        <dbReference type="ARBA" id="ARBA00023002"/>
    </source>
</evidence>
<dbReference type="InterPro" id="IPR001433">
    <property type="entry name" value="OxRdtase_FAD/NAD-bd"/>
</dbReference>
<dbReference type="Gene3D" id="3.40.50.920">
    <property type="match status" value="1"/>
</dbReference>
<dbReference type="InterPro" id="IPR001709">
    <property type="entry name" value="Flavoprot_Pyr_Nucl_cyt_Rdtase"/>
</dbReference>
<dbReference type="FunFam" id="3.40.50.80:FF:000011">
    <property type="entry name" value="Sulfite reductase flavoprotein component"/>
    <property type="match status" value="1"/>
</dbReference>
<feature type="region of interest" description="Disordered" evidence="15">
    <location>
        <begin position="1021"/>
        <end position="1053"/>
    </location>
</feature>
<dbReference type="PANTHER" id="PTHR19384:SF109">
    <property type="entry name" value="SULFITE REDUCTASE [NADPH] FLAVOPROTEIN COMPONENT"/>
    <property type="match status" value="1"/>
</dbReference>
<keyword evidence="6" id="KW-0285">Flavoprotein</keyword>
<dbReference type="OrthoDB" id="1856718at2759"/>
<evidence type="ECO:0000313" key="18">
    <source>
        <dbReference type="Proteomes" id="UP000002035"/>
    </source>
</evidence>
<feature type="region of interest" description="Disordered" evidence="15">
    <location>
        <begin position="875"/>
        <end position="894"/>
    </location>
</feature>
<reference evidence="18" key="1">
    <citation type="journal article" date="2012" name="MBio">
        <title>Comparative genome analysis of Trichophyton rubrum and related dermatophytes reveals candidate genes involved in infection.</title>
        <authorList>
            <person name="Martinez D.A."/>
            <person name="Oliver B.G."/>
            <person name="Graeser Y."/>
            <person name="Goldberg J.M."/>
            <person name="Li W."/>
            <person name="Martinez-Rossi N.M."/>
            <person name="Monod M."/>
            <person name="Shelest E."/>
            <person name="Barton R.C."/>
            <person name="Birch E."/>
            <person name="Brakhage A.A."/>
            <person name="Chen Z."/>
            <person name="Gurr S.J."/>
            <person name="Heiman D."/>
            <person name="Heitman J."/>
            <person name="Kosti I."/>
            <person name="Rossi A."/>
            <person name="Saif S."/>
            <person name="Samalova M."/>
            <person name="Saunders C.W."/>
            <person name="Shea T."/>
            <person name="Summerbell R.C."/>
            <person name="Xu J."/>
            <person name="Young S."/>
            <person name="Zeng Q."/>
            <person name="Birren B.W."/>
            <person name="Cuomo C.A."/>
            <person name="White T.C."/>
        </authorList>
    </citation>
    <scope>NUCLEOTIDE SEQUENCE [LARGE SCALE GENOMIC DNA]</scope>
    <source>
        <strain evidence="18">ATCC MYA-4605 / CBS 113480</strain>
    </source>
</reference>
<dbReference type="InterPro" id="IPR017938">
    <property type="entry name" value="Riboflavin_synthase-like_b-brl"/>
</dbReference>
<dbReference type="FunFam" id="1.20.990.10:FF:000010">
    <property type="entry name" value="Sulfite reductase [NADPH] flavoprotein component"/>
    <property type="match status" value="1"/>
</dbReference>
<evidence type="ECO:0000256" key="15">
    <source>
        <dbReference type="SAM" id="MobiDB-lite"/>
    </source>
</evidence>
<dbReference type="AlphaFoldDB" id="C5FQP4"/>
<feature type="compositionally biased region" description="Basic and acidic residues" evidence="15">
    <location>
        <begin position="81"/>
        <end position="92"/>
    </location>
</feature>
<dbReference type="GeneID" id="9226134"/>
<name>C5FQP4_ARTOC</name>
<dbReference type="SUPFAM" id="SSF52343">
    <property type="entry name" value="Ferredoxin reductase-like, C-terminal NADP-linked domain"/>
    <property type="match status" value="1"/>
</dbReference>
<evidence type="ECO:0000256" key="6">
    <source>
        <dbReference type="ARBA" id="ARBA00022630"/>
    </source>
</evidence>
<dbReference type="PANTHER" id="PTHR19384">
    <property type="entry name" value="NITRIC OXIDE SYNTHASE-RELATED"/>
    <property type="match status" value="1"/>
</dbReference>
<dbReference type="InterPro" id="IPR003097">
    <property type="entry name" value="CysJ-like_FAD-binding"/>
</dbReference>
<dbReference type="InterPro" id="IPR039261">
    <property type="entry name" value="FNR_nucleotide-bd"/>
</dbReference>
<keyword evidence="7" id="KW-0288">FMN</keyword>
<evidence type="ECO:0000256" key="9">
    <source>
        <dbReference type="ARBA" id="ARBA00022857"/>
    </source>
</evidence>
<keyword evidence="8" id="KW-0274">FAD</keyword>
<dbReference type="Gene3D" id="2.40.30.10">
    <property type="entry name" value="Translation factors"/>
    <property type="match status" value="1"/>
</dbReference>
<sequence>MSGKREEDEEWRIDTDRGEYSKSGGDSEVAAQQCSYEVRYHDPADVLIASDLEGSRSSGGGRDTGRGHPLEVSPANTEVSRFTDEGGGHHPEGTPSRRVSPRKGKRVDYGGHRARAVTKLTKLARHPCSKFLTFRAFIADCRKGKYGVMRGLPMERQGETRLGAGRLELGFLAQLKAQAEGKAQLSQSGQSGRPQLKSHRLRAPLESLGCVRASLEQASLLSLPLVVHLQAGRGGEGGEDAGEAVELAGELGVPLVYGRGMAALAARLAPSMVLDTGLEAGLDTGSEEAEAAEPERYRYYGPGDASAVVVVFGPVASWAVEAAASLRGKLGVVEARVCPLEEDGLLGVMPASVRTVGVLGRARQGGPAEPAAESALFRQVLPLVRLGRGKRLACVDLKFSAHTQLEGVFRRFLGEDVMVDAVDVVEAKMEEVKVEEEEGEEEKTTRDEVVKGLLFKEAYGTQEALPRHASKTFTVTVKENRRLTPTTYDRNIFHLEFDLGRSGLVYEIGEALGVHPENPAGEVDEFAGWYGLDQDELVSYTDGQQQQQRQTVHQALRRLDIFGRPPKRFYQELSRFAEDAKEKERLATLATPSGAEEFKRRSEVEMLTYADLLQEFASARPSFTQLARLVGPVKRREYSIASCQRVSPSTVALMVVVVGWVDGRGRRRQGQASTYLSGLKPGSPVTVSVKPSVMKLPADDPQTPLIMAGLGTGLAPFRAFVQHRALQKAEGKEIGPVLLYIGSRHQREEYCYGEEWEAYAAAGVITLLSCAFSRDQQHKVYIQDRMRQTMTDISHAYLSQQGSFYLCGPTWPVPDVTAVLEEAIALHARQADRKVDTRAEIERLKDQHRYVLEAHMVRRQLIRRIRIPSGQVTARYKPRYPPRRGGSTRSSRSCNTTVALAHDKGLEAAGPATPRLGHRDPFKHALQLCIYHIHVPSTEDLGHKLAPGPQPVTSGAPSDSTRSTFSTFSTFSPPRTSLSGSNAFSSKGIVDGCVISACNVVIPSNGAIGCKSTDTIFTSLRGISPPPPVTSPSTPASASFLASSQARRPKLSP</sequence>
<organism evidence="17 18">
    <name type="scientific">Arthroderma otae (strain ATCC MYA-4605 / CBS 113480)</name>
    <name type="common">Microsporum canis</name>
    <dbReference type="NCBI Taxonomy" id="554155"/>
    <lineage>
        <taxon>Eukaryota</taxon>
        <taxon>Fungi</taxon>
        <taxon>Dikarya</taxon>
        <taxon>Ascomycota</taxon>
        <taxon>Pezizomycotina</taxon>
        <taxon>Eurotiomycetes</taxon>
        <taxon>Eurotiomycetidae</taxon>
        <taxon>Onygenales</taxon>
        <taxon>Arthrodermataceae</taxon>
        <taxon>Microsporum</taxon>
    </lineage>
</organism>
<dbReference type="PRINTS" id="PR00371">
    <property type="entry name" value="FPNCR"/>
</dbReference>
<dbReference type="GO" id="GO:0005829">
    <property type="term" value="C:cytosol"/>
    <property type="evidence" value="ECO:0007669"/>
    <property type="project" value="TreeGrafter"/>
</dbReference>
<dbReference type="HOGENOM" id="CLU_012708_0_0_1"/>
<evidence type="ECO:0000256" key="5">
    <source>
        <dbReference type="ARBA" id="ARBA00022448"/>
    </source>
</evidence>
<keyword evidence="10" id="KW-0249">Electron transport</keyword>
<evidence type="ECO:0000256" key="13">
    <source>
        <dbReference type="ARBA" id="ARBA00052219"/>
    </source>
</evidence>
<evidence type="ECO:0000256" key="2">
    <source>
        <dbReference type="ARBA" id="ARBA00001974"/>
    </source>
</evidence>
<dbReference type="Gene3D" id="1.20.990.10">
    <property type="entry name" value="NADPH-cytochrome p450 Reductase, Chain A, domain 3"/>
    <property type="match status" value="1"/>
</dbReference>
<evidence type="ECO:0000259" key="16">
    <source>
        <dbReference type="PROSITE" id="PS51384"/>
    </source>
</evidence>
<keyword evidence="5" id="KW-0813">Transport</keyword>
<dbReference type="STRING" id="554155.C5FQP4"/>
<evidence type="ECO:0000256" key="8">
    <source>
        <dbReference type="ARBA" id="ARBA00022827"/>
    </source>
</evidence>
<feature type="region of interest" description="Disordered" evidence="15">
    <location>
        <begin position="1"/>
        <end position="29"/>
    </location>
</feature>
<evidence type="ECO:0000256" key="14">
    <source>
        <dbReference type="ARBA" id="ARBA00059320"/>
    </source>
</evidence>
<feature type="compositionally biased region" description="Low complexity" evidence="15">
    <location>
        <begin position="883"/>
        <end position="893"/>
    </location>
</feature>
<protein>
    <recommendedName>
        <fullName evidence="4">assimilatory sulfite reductase (NADPH)</fullName>
        <ecNumber evidence="4">1.8.1.2</ecNumber>
    </recommendedName>
</protein>
<dbReference type="InterPro" id="IPR017927">
    <property type="entry name" value="FAD-bd_FR_type"/>
</dbReference>
<dbReference type="eggNOG" id="KOG1158">
    <property type="taxonomic scope" value="Eukaryota"/>
</dbReference>
<keyword evidence="18" id="KW-1185">Reference proteome</keyword>
<dbReference type="Pfam" id="PF00667">
    <property type="entry name" value="FAD_binding_1"/>
    <property type="match status" value="1"/>
</dbReference>
<dbReference type="GO" id="GO:0050660">
    <property type="term" value="F:flavin adenine dinucleotide binding"/>
    <property type="evidence" value="ECO:0007669"/>
    <property type="project" value="TreeGrafter"/>
</dbReference>
<evidence type="ECO:0000256" key="7">
    <source>
        <dbReference type="ARBA" id="ARBA00022643"/>
    </source>
</evidence>
<comment type="cofactor">
    <cofactor evidence="1">
        <name>FMN</name>
        <dbReference type="ChEBI" id="CHEBI:58210"/>
    </cofactor>
</comment>
<dbReference type="Proteomes" id="UP000002035">
    <property type="component" value="Unassembled WGS sequence"/>
</dbReference>
<feature type="compositionally biased region" description="Basic and acidic residues" evidence="15">
    <location>
        <begin position="1"/>
        <end position="20"/>
    </location>
</feature>
<keyword evidence="9" id="KW-0521">NADP</keyword>
<comment type="pathway">
    <text evidence="3">Sulfur metabolism; hydrogen sulfide biosynthesis; hydrogen sulfide from sulfite (NADPH route): step 1/1.</text>
</comment>
<dbReference type="EMBL" id="DS995704">
    <property type="protein sequence ID" value="EEQ32197.1"/>
    <property type="molecule type" value="Genomic_DNA"/>
</dbReference>
<evidence type="ECO:0000256" key="12">
    <source>
        <dbReference type="ARBA" id="ARBA00049342"/>
    </source>
</evidence>
<dbReference type="EC" id="1.8.1.2" evidence="4"/>
<dbReference type="OMA" id="HYHRHIF"/>
<evidence type="ECO:0000256" key="3">
    <source>
        <dbReference type="ARBA" id="ARBA00004774"/>
    </source>
</evidence>
<evidence type="ECO:0000256" key="1">
    <source>
        <dbReference type="ARBA" id="ARBA00001917"/>
    </source>
</evidence>
<feature type="domain" description="FAD-binding FR-type" evidence="16">
    <location>
        <begin position="470"/>
        <end position="704"/>
    </location>
</feature>
<comment type="catalytic activity">
    <reaction evidence="12">
        <text>2 oxidized [cytochrome P450] + NADPH = 2 reduced [cytochrome P450] + NADP(+) + H(+)</text>
        <dbReference type="Rhea" id="RHEA:24040"/>
        <dbReference type="Rhea" id="RHEA-COMP:14627"/>
        <dbReference type="Rhea" id="RHEA-COMP:14628"/>
        <dbReference type="ChEBI" id="CHEBI:15378"/>
        <dbReference type="ChEBI" id="CHEBI:55376"/>
        <dbReference type="ChEBI" id="CHEBI:57783"/>
        <dbReference type="ChEBI" id="CHEBI:58349"/>
        <dbReference type="ChEBI" id="CHEBI:60344"/>
        <dbReference type="EC" id="1.6.2.4"/>
    </reaction>
</comment>
<dbReference type="InterPro" id="IPR009014">
    <property type="entry name" value="Transketo_C/PFOR_II"/>
</dbReference>
<accession>C5FQP4</accession>